<accession>A0A1I1SL64</accession>
<evidence type="ECO:0000256" key="1">
    <source>
        <dbReference type="ARBA" id="ARBA00001913"/>
    </source>
</evidence>
<dbReference type="Pfam" id="PF04151">
    <property type="entry name" value="PPC"/>
    <property type="match status" value="2"/>
</dbReference>
<evidence type="ECO:0000259" key="3">
    <source>
        <dbReference type="PROSITE" id="PS50093"/>
    </source>
</evidence>
<evidence type="ECO:0000256" key="2">
    <source>
        <dbReference type="SAM" id="SignalP"/>
    </source>
</evidence>
<dbReference type="Pfam" id="PF13365">
    <property type="entry name" value="Trypsin_2"/>
    <property type="match status" value="1"/>
</dbReference>
<dbReference type="EMBL" id="FOLO01000060">
    <property type="protein sequence ID" value="SFD47209.1"/>
    <property type="molecule type" value="Genomic_DNA"/>
</dbReference>
<dbReference type="InterPro" id="IPR007280">
    <property type="entry name" value="Peptidase_C_arc/bac"/>
</dbReference>
<dbReference type="Gene3D" id="2.40.10.10">
    <property type="entry name" value="Trypsin-like serine proteases"/>
    <property type="match status" value="2"/>
</dbReference>
<dbReference type="CDD" id="cd00146">
    <property type="entry name" value="PKD"/>
    <property type="match status" value="1"/>
</dbReference>
<comment type="cofactor">
    <cofactor evidence="1">
        <name>Ca(2+)</name>
        <dbReference type="ChEBI" id="CHEBI:29108"/>
    </cofactor>
</comment>
<dbReference type="Gene3D" id="2.60.40.10">
    <property type="entry name" value="Immunoglobulins"/>
    <property type="match status" value="1"/>
</dbReference>
<gene>
    <name evidence="4" type="ORF">SAMN02745724_04621</name>
</gene>
<name>A0A1I1SL64_9GAMM</name>
<dbReference type="PROSITE" id="PS50093">
    <property type="entry name" value="PKD"/>
    <property type="match status" value="1"/>
</dbReference>
<dbReference type="InterPro" id="IPR035986">
    <property type="entry name" value="PKD_dom_sf"/>
</dbReference>
<dbReference type="PANTHER" id="PTHR36234:SF5">
    <property type="entry name" value="LYSYL ENDOPEPTIDASE"/>
    <property type="match status" value="1"/>
</dbReference>
<keyword evidence="5" id="KW-1185">Reference proteome</keyword>
<dbReference type="AlphaFoldDB" id="A0A1I1SL64"/>
<dbReference type="STRING" id="1123010.SAMN02745724_04621"/>
<dbReference type="Gene3D" id="2.60.120.380">
    <property type="match status" value="2"/>
</dbReference>
<dbReference type="InterPro" id="IPR043504">
    <property type="entry name" value="Peptidase_S1_PA_chymotrypsin"/>
</dbReference>
<dbReference type="InterPro" id="IPR022409">
    <property type="entry name" value="PKD/Chitinase_dom"/>
</dbReference>
<dbReference type="InterPro" id="IPR009003">
    <property type="entry name" value="Peptidase_S1_PA"/>
</dbReference>
<reference evidence="4 5" key="1">
    <citation type="submission" date="2016-10" db="EMBL/GenBank/DDBJ databases">
        <authorList>
            <person name="de Groot N.N."/>
        </authorList>
    </citation>
    <scope>NUCLEOTIDE SEQUENCE [LARGE SCALE GENOMIC DNA]</scope>
    <source>
        <strain evidence="4 5">DSM 6059</strain>
    </source>
</reference>
<dbReference type="InterPro" id="IPR013783">
    <property type="entry name" value="Ig-like_fold"/>
</dbReference>
<organism evidence="4 5">
    <name type="scientific">Pseudoalteromonas denitrificans DSM 6059</name>
    <dbReference type="NCBI Taxonomy" id="1123010"/>
    <lineage>
        <taxon>Bacteria</taxon>
        <taxon>Pseudomonadati</taxon>
        <taxon>Pseudomonadota</taxon>
        <taxon>Gammaproteobacteria</taxon>
        <taxon>Alteromonadales</taxon>
        <taxon>Pseudoalteromonadaceae</taxon>
        <taxon>Pseudoalteromonas</taxon>
    </lineage>
</organism>
<keyword evidence="2" id="KW-0732">Signal</keyword>
<evidence type="ECO:0000313" key="4">
    <source>
        <dbReference type="EMBL" id="SFD47209.1"/>
    </source>
</evidence>
<protein>
    <submittedName>
        <fullName evidence="4">Pre-peptidase C-terminal domain-containing protein</fullName>
    </submittedName>
</protein>
<feature type="chain" id="PRO_5011446849" evidence="2">
    <location>
        <begin position="22"/>
        <end position="695"/>
    </location>
</feature>
<dbReference type="PANTHER" id="PTHR36234">
    <property type="entry name" value="LYSYL ENDOPEPTIDASE"/>
    <property type="match status" value="1"/>
</dbReference>
<dbReference type="Pfam" id="PF18911">
    <property type="entry name" value="PKD_4"/>
    <property type="match status" value="1"/>
</dbReference>
<dbReference type="Proteomes" id="UP000198862">
    <property type="component" value="Unassembled WGS sequence"/>
</dbReference>
<sequence length="695" mass="74612">MIKCLPSLLALSIGMTTSVYANKTQNPNPIIIADTISHTLSLKPTESLQQDADNINEIKITKAGSSFIKVHFDYFNLPAGAYITVSSKDGQESYQYNGIDHSNATFNNESGENGQTQFSAMSVFGDTAIIKLVIPAGIVWESKHGINIDSYNAGHPDNEVFNNNTEDLTPESTCGINERKDVACWESSHPVEFDRTRPVARLLMAGSGLCTGWRVGNDNRMFTNNHCLSTQGKLEDTEVWFNYQRTSCGGSSNATTIKVTGKDLLKTNYDLDYSLFTVNNFNTIDGFGNFGLDVRTPTLGEFIYIAQHGAGNPKELSIESDKNASGRCEIDLASVAGRAADTDTGYFCDTTGGSSGSPVLAASSNKVIALHHFGGCENQGVKIEKIWPEVSSFFNETPPPGDTGPGNKAPVAQFTASCDNLSCTFDGTASSDSDGTIVSYDWNLSDGTVLTGANVQHAFAASQTYSVTLTVKDDKDALGKLSQDISVSDNPSNNELQSGVPINNLLAAKDAELDYFINTTENDSQVTITTSGGRGDVDLYVRKGEMPTKQAYDCRPFISGNNETCRVLLGTPGKVHVKLIGYSDFSEVSLVANITASTGSGFPKTGLSVAKGNWDHYSYTVPQGVTKLEITSSGGTGDADLYVQKGAAPTKTVYDCRPFKSGNTETCSITVSQGEEIYIGLYAYSNFSDLTLDVK</sequence>
<evidence type="ECO:0000313" key="5">
    <source>
        <dbReference type="Proteomes" id="UP000198862"/>
    </source>
</evidence>
<dbReference type="SUPFAM" id="SSF50494">
    <property type="entry name" value="Trypsin-like serine proteases"/>
    <property type="match status" value="1"/>
</dbReference>
<dbReference type="SUPFAM" id="SSF49299">
    <property type="entry name" value="PKD domain"/>
    <property type="match status" value="1"/>
</dbReference>
<dbReference type="SMART" id="SM00089">
    <property type="entry name" value="PKD"/>
    <property type="match status" value="1"/>
</dbReference>
<dbReference type="RefSeq" id="WP_091990347.1">
    <property type="nucleotide sequence ID" value="NZ_FOLO01000060.1"/>
</dbReference>
<feature type="signal peptide" evidence="2">
    <location>
        <begin position="1"/>
        <end position="21"/>
    </location>
</feature>
<proteinExistence type="predicted"/>
<feature type="domain" description="PKD" evidence="3">
    <location>
        <begin position="406"/>
        <end position="487"/>
    </location>
</feature>
<dbReference type="InterPro" id="IPR000601">
    <property type="entry name" value="PKD_dom"/>
</dbReference>
<dbReference type="OrthoDB" id="5928962at2"/>